<comment type="similarity">
    <text evidence="2">Belongs to the metallo-beta-lactamase superfamily.</text>
</comment>
<evidence type="ECO:0000256" key="3">
    <source>
        <dbReference type="ARBA" id="ARBA00022723"/>
    </source>
</evidence>
<keyword evidence="5" id="KW-0862">Zinc</keyword>
<dbReference type="InterPro" id="IPR051013">
    <property type="entry name" value="MBL_superfamily_lactonases"/>
</dbReference>
<protein>
    <submittedName>
        <fullName evidence="7">MBL fold metallo-hydrolase</fullName>
    </submittedName>
</protein>
<dbReference type="SUPFAM" id="SSF56281">
    <property type="entry name" value="Metallo-hydrolase/oxidoreductase"/>
    <property type="match status" value="1"/>
</dbReference>
<dbReference type="Gene3D" id="3.60.15.10">
    <property type="entry name" value="Ribonuclease Z/Hydroxyacylglutathione hydrolase-like"/>
    <property type="match status" value="1"/>
</dbReference>
<organism evidence="7 8">
    <name type="scientific">Macrococcoides bohemicum</name>
    <dbReference type="NCBI Taxonomy" id="1903056"/>
    <lineage>
        <taxon>Bacteria</taxon>
        <taxon>Bacillati</taxon>
        <taxon>Bacillota</taxon>
        <taxon>Bacilli</taxon>
        <taxon>Bacillales</taxon>
        <taxon>Staphylococcaceae</taxon>
        <taxon>Macrococcoides</taxon>
    </lineage>
</organism>
<dbReference type="OrthoDB" id="333278at2"/>
<evidence type="ECO:0000256" key="5">
    <source>
        <dbReference type="ARBA" id="ARBA00022833"/>
    </source>
</evidence>
<dbReference type="GO" id="GO:0016787">
    <property type="term" value="F:hydrolase activity"/>
    <property type="evidence" value="ECO:0007669"/>
    <property type="project" value="UniProtKB-KW"/>
</dbReference>
<evidence type="ECO:0000256" key="1">
    <source>
        <dbReference type="ARBA" id="ARBA00001947"/>
    </source>
</evidence>
<name>A0A328A4Y3_9STAP</name>
<comment type="cofactor">
    <cofactor evidence="1">
        <name>Zn(2+)</name>
        <dbReference type="ChEBI" id="CHEBI:29105"/>
    </cofactor>
</comment>
<dbReference type="InterPro" id="IPR036866">
    <property type="entry name" value="RibonucZ/Hydroxyglut_hydro"/>
</dbReference>
<dbReference type="AlphaFoldDB" id="A0A328A4Y3"/>
<gene>
    <name evidence="7" type="ORF">BHX94_04035</name>
</gene>
<dbReference type="PANTHER" id="PTHR42978:SF2">
    <property type="entry name" value="102 KBASES UNSTABLE REGION: FROM 1 TO 119443"/>
    <property type="match status" value="1"/>
</dbReference>
<keyword evidence="3" id="KW-0479">Metal-binding</keyword>
<accession>A0A328A4Y3</accession>
<dbReference type="EMBL" id="PZJG01000002">
    <property type="protein sequence ID" value="RAK49591.1"/>
    <property type="molecule type" value="Genomic_DNA"/>
</dbReference>
<dbReference type="GO" id="GO:0046872">
    <property type="term" value="F:metal ion binding"/>
    <property type="evidence" value="ECO:0007669"/>
    <property type="project" value="UniProtKB-KW"/>
</dbReference>
<dbReference type="Pfam" id="PF00753">
    <property type="entry name" value="Lactamase_B"/>
    <property type="match status" value="1"/>
</dbReference>
<evidence type="ECO:0000259" key="6">
    <source>
        <dbReference type="SMART" id="SM00849"/>
    </source>
</evidence>
<keyword evidence="4 7" id="KW-0378">Hydrolase</keyword>
<comment type="caution">
    <text evidence="7">The sequence shown here is derived from an EMBL/GenBank/DDBJ whole genome shotgun (WGS) entry which is preliminary data.</text>
</comment>
<evidence type="ECO:0000256" key="4">
    <source>
        <dbReference type="ARBA" id="ARBA00022801"/>
    </source>
</evidence>
<dbReference type="PANTHER" id="PTHR42978">
    <property type="entry name" value="QUORUM-QUENCHING LACTONASE YTNP-RELATED-RELATED"/>
    <property type="match status" value="1"/>
</dbReference>
<dbReference type="Proteomes" id="UP000249579">
    <property type="component" value="Unassembled WGS sequence"/>
</dbReference>
<evidence type="ECO:0000256" key="2">
    <source>
        <dbReference type="ARBA" id="ARBA00007749"/>
    </source>
</evidence>
<evidence type="ECO:0000313" key="7">
    <source>
        <dbReference type="EMBL" id="RAK49591.1"/>
    </source>
</evidence>
<dbReference type="SMART" id="SM00849">
    <property type="entry name" value="Lactamase_B"/>
    <property type="match status" value="1"/>
</dbReference>
<proteinExistence type="inferred from homology"/>
<dbReference type="InterPro" id="IPR001279">
    <property type="entry name" value="Metallo-B-lactamas"/>
</dbReference>
<evidence type="ECO:0000313" key="8">
    <source>
        <dbReference type="Proteomes" id="UP000249579"/>
    </source>
</evidence>
<sequence>MIWNGGIYLSKISIHVIQTGFITVNRTVTTQTKSLNPLTKLGFISYKKKRKQYPIACFLIEHPKGLILVDTGWHKRVRKEEHKELGLQRLIHRATLPEGQSIDEQLSKRGILPGDLDYVLLTHLHSDHVSGVRQLKDAKYIFASREEILESNKRVIRYLQKLWIDVDLTCFEFDQTGIGPNGFSYDLFRDKSVQLIHAPGHSVGLFMVKVMNSDGEYILITSDAALVNTSYEEIIIPAHVMNLYDLKKALLWINKVSKDPLCKKILTSHDLDLKEEIITL</sequence>
<feature type="domain" description="Metallo-beta-lactamase" evidence="6">
    <location>
        <begin position="54"/>
        <end position="269"/>
    </location>
</feature>
<reference evidence="7 8" key="1">
    <citation type="journal article" date="2018" name="Front. Microbiol.">
        <title>Description and Comparative Genomics of Macrococcus caseolyticus subsp. hominis subsp. nov., Macrococcus goetzii sp. nov., Macrococcus epidermidis sp. nov., and Macrococcus bohemicus sp. nov., Novel Macrococci From Human Clinical Material With Virulence Potential and Suspected Uptake of Foreign DNA by Natural Transformation.</title>
        <authorList>
            <person name="Maslanova I."/>
            <person name="Wertheimer Z."/>
            <person name="Sedlacek I."/>
            <person name="Svec P."/>
            <person name="Indrakova A."/>
            <person name="Kovarovic V."/>
            <person name="Schumann P."/>
            <person name="Sproer C."/>
            <person name="Kralova S."/>
            <person name="Sedo O."/>
            <person name="Kristofova L."/>
            <person name="Vrbovska V."/>
            <person name="Fuzik T."/>
            <person name="Petras P."/>
            <person name="Zdrahal Z."/>
            <person name="Ruzickova V."/>
            <person name="Doskar J."/>
            <person name="Pantucek R."/>
        </authorList>
    </citation>
    <scope>NUCLEOTIDE SEQUENCE [LARGE SCALE GENOMIC DNA]</scope>
    <source>
        <strain evidence="7 8">03/115</strain>
    </source>
</reference>